<feature type="region of interest" description="Disordered" evidence="1">
    <location>
        <begin position="117"/>
        <end position="147"/>
    </location>
</feature>
<name>A0A540LUC5_MALBA</name>
<keyword evidence="3" id="KW-1185">Reference proteome</keyword>
<evidence type="ECO:0000256" key="1">
    <source>
        <dbReference type="SAM" id="MobiDB-lite"/>
    </source>
</evidence>
<dbReference type="Proteomes" id="UP000315295">
    <property type="component" value="Unassembled WGS sequence"/>
</dbReference>
<dbReference type="AlphaFoldDB" id="A0A540LUC5"/>
<protein>
    <submittedName>
        <fullName evidence="2">Uncharacterized protein</fullName>
    </submittedName>
</protein>
<feature type="compositionally biased region" description="Polar residues" evidence="1">
    <location>
        <begin position="127"/>
        <end position="143"/>
    </location>
</feature>
<reference evidence="2 3" key="1">
    <citation type="journal article" date="2019" name="G3 (Bethesda)">
        <title>Sequencing of a Wild Apple (Malus baccata) Genome Unravels the Differences Between Cultivated and Wild Apple Species Regarding Disease Resistance and Cold Tolerance.</title>
        <authorList>
            <person name="Chen X."/>
        </authorList>
    </citation>
    <scope>NUCLEOTIDE SEQUENCE [LARGE SCALE GENOMIC DNA]</scope>
    <source>
        <strain evidence="3">cv. Shandingzi</strain>
        <tissue evidence="2">Leaves</tissue>
    </source>
</reference>
<sequence>MPNKVRTKGARTVVGFSLNGTSSGRATCTNILRHLIIRTLEEGYPNEFEGREDNWAWLCSHFQEPSYVKKVKANKSNRDKRLFSTISGGSKFPDIDVFSDVYVQPGDKLAESLHTSEPLQPEHGHTFTPSTSEPNDNLKTFQSPPHDDHVDYATLFS</sequence>
<proteinExistence type="predicted"/>
<dbReference type="EMBL" id="VIEB01000465">
    <property type="protein sequence ID" value="TQD89929.1"/>
    <property type="molecule type" value="Genomic_DNA"/>
</dbReference>
<gene>
    <name evidence="2" type="ORF">C1H46_024484</name>
</gene>
<accession>A0A540LUC5</accession>
<evidence type="ECO:0000313" key="2">
    <source>
        <dbReference type="EMBL" id="TQD89929.1"/>
    </source>
</evidence>
<evidence type="ECO:0000313" key="3">
    <source>
        <dbReference type="Proteomes" id="UP000315295"/>
    </source>
</evidence>
<organism evidence="2 3">
    <name type="scientific">Malus baccata</name>
    <name type="common">Siberian crab apple</name>
    <name type="synonym">Pyrus baccata</name>
    <dbReference type="NCBI Taxonomy" id="106549"/>
    <lineage>
        <taxon>Eukaryota</taxon>
        <taxon>Viridiplantae</taxon>
        <taxon>Streptophyta</taxon>
        <taxon>Embryophyta</taxon>
        <taxon>Tracheophyta</taxon>
        <taxon>Spermatophyta</taxon>
        <taxon>Magnoliopsida</taxon>
        <taxon>eudicotyledons</taxon>
        <taxon>Gunneridae</taxon>
        <taxon>Pentapetalae</taxon>
        <taxon>rosids</taxon>
        <taxon>fabids</taxon>
        <taxon>Rosales</taxon>
        <taxon>Rosaceae</taxon>
        <taxon>Amygdaloideae</taxon>
        <taxon>Maleae</taxon>
        <taxon>Malus</taxon>
    </lineage>
</organism>
<comment type="caution">
    <text evidence="2">The sequence shown here is derived from an EMBL/GenBank/DDBJ whole genome shotgun (WGS) entry which is preliminary data.</text>
</comment>